<proteinExistence type="predicted"/>
<evidence type="ECO:0000313" key="2">
    <source>
        <dbReference type="Proteomes" id="UP000516437"/>
    </source>
</evidence>
<comment type="caution">
    <text evidence="1">The sequence shown here is derived from an EMBL/GenBank/DDBJ whole genome shotgun (WGS) entry which is preliminary data.</text>
</comment>
<evidence type="ECO:0000313" key="1">
    <source>
        <dbReference type="EMBL" id="KAB1213026.1"/>
    </source>
</evidence>
<protein>
    <submittedName>
        <fullName evidence="1">Uncharacterized protein</fullName>
    </submittedName>
</protein>
<reference evidence="1 2" key="1">
    <citation type="journal article" date="2019" name="Plant Biotechnol. J.">
        <title>The red bayberry genome and genetic basis of sex determination.</title>
        <authorList>
            <person name="Jia H.M."/>
            <person name="Jia H.J."/>
            <person name="Cai Q.L."/>
            <person name="Wang Y."/>
            <person name="Zhao H.B."/>
            <person name="Yang W.F."/>
            <person name="Wang G.Y."/>
            <person name="Li Y.H."/>
            <person name="Zhan D.L."/>
            <person name="Shen Y.T."/>
            <person name="Niu Q.F."/>
            <person name="Chang L."/>
            <person name="Qiu J."/>
            <person name="Zhao L."/>
            <person name="Xie H.B."/>
            <person name="Fu W.Y."/>
            <person name="Jin J."/>
            <person name="Li X.W."/>
            <person name="Jiao Y."/>
            <person name="Zhou C.C."/>
            <person name="Tu T."/>
            <person name="Chai C.Y."/>
            <person name="Gao J.L."/>
            <person name="Fan L.J."/>
            <person name="van de Weg E."/>
            <person name="Wang J.Y."/>
            <person name="Gao Z.S."/>
        </authorList>
    </citation>
    <scope>NUCLEOTIDE SEQUENCE [LARGE SCALE GENOMIC DNA]</scope>
    <source>
        <tissue evidence="1">Leaves</tissue>
    </source>
</reference>
<dbReference type="AlphaFoldDB" id="A0A6A1VMA7"/>
<dbReference type="Proteomes" id="UP000516437">
    <property type="component" value="Chromosome 5"/>
</dbReference>
<keyword evidence="2" id="KW-1185">Reference proteome</keyword>
<dbReference type="EMBL" id="RXIC02000023">
    <property type="protein sequence ID" value="KAB1213026.1"/>
    <property type="molecule type" value="Genomic_DNA"/>
</dbReference>
<organism evidence="1 2">
    <name type="scientific">Morella rubra</name>
    <name type="common">Chinese bayberry</name>
    <dbReference type="NCBI Taxonomy" id="262757"/>
    <lineage>
        <taxon>Eukaryota</taxon>
        <taxon>Viridiplantae</taxon>
        <taxon>Streptophyta</taxon>
        <taxon>Embryophyta</taxon>
        <taxon>Tracheophyta</taxon>
        <taxon>Spermatophyta</taxon>
        <taxon>Magnoliopsida</taxon>
        <taxon>eudicotyledons</taxon>
        <taxon>Gunneridae</taxon>
        <taxon>Pentapetalae</taxon>
        <taxon>rosids</taxon>
        <taxon>fabids</taxon>
        <taxon>Fagales</taxon>
        <taxon>Myricaceae</taxon>
        <taxon>Morella</taxon>
    </lineage>
</organism>
<gene>
    <name evidence="1" type="ORF">CJ030_MR5G013080</name>
</gene>
<sequence>MMSFIRDFRIASKEMQVSINEKGVIKLLKWSFKSFNSIMMGNFGAVRINNMTDKLMEASASNDFASKFSEAHRGFLAQCCSNKGGRYVVVVEFCGGRRTGMVMVLEGKNGYGWMAKKIEMPNIVHANLAAKNLFTHKSPIKVSNGVALPGALTTVLSSDDVPASNEALWKEIVEVRRLVKRLGDFLSAKVDDGPKELDLSCQVCGYHLKAKRVFIQAHMLVSGCENNMDTKAASHDVLSRLGVDFVRKMVELELQPISQLIGKLLLPTTKARASQKSKGSELLGDVGPQHSLVTAAYNNMVECNDGVLAESDGFQLGVQCDSGSILVEDFYVRGGERGGKFVRVGSGSRDLFGNLCRFVIRFLRGANLLVGCCKWCRLFAI</sequence>
<name>A0A6A1VMA7_9ROSI</name>
<accession>A0A6A1VMA7</accession>